<evidence type="ECO:0000313" key="10">
    <source>
        <dbReference type="EMBL" id="SNY26498.1"/>
    </source>
</evidence>
<dbReference type="Pfam" id="PF05504">
    <property type="entry name" value="Spore_GerAC"/>
    <property type="match status" value="1"/>
</dbReference>
<dbReference type="PANTHER" id="PTHR35789">
    <property type="entry name" value="SPORE GERMINATION PROTEIN B3"/>
    <property type="match status" value="1"/>
</dbReference>
<protein>
    <submittedName>
        <fullName evidence="10">Germination protein, Ger(X)C family</fullName>
    </submittedName>
</protein>
<evidence type="ECO:0000259" key="8">
    <source>
        <dbReference type="Pfam" id="PF05504"/>
    </source>
</evidence>
<comment type="similarity">
    <text evidence="2">Belongs to the GerABKC lipoprotein family.</text>
</comment>
<dbReference type="RefSeq" id="WP_172431867.1">
    <property type="nucleotide sequence ID" value="NZ_OBDZ01000010.1"/>
</dbReference>
<dbReference type="Proteomes" id="UP000219573">
    <property type="component" value="Unassembled WGS sequence"/>
</dbReference>
<dbReference type="InterPro" id="IPR046953">
    <property type="entry name" value="Spore_GerAC-like_C"/>
</dbReference>
<dbReference type="Pfam" id="PF25198">
    <property type="entry name" value="Spore_GerAC_N"/>
    <property type="match status" value="1"/>
</dbReference>
<organism evidence="10 11">
    <name type="scientific">Orenia metallireducens</name>
    <dbReference type="NCBI Taxonomy" id="1413210"/>
    <lineage>
        <taxon>Bacteria</taxon>
        <taxon>Bacillati</taxon>
        <taxon>Bacillota</taxon>
        <taxon>Clostridia</taxon>
        <taxon>Halanaerobiales</taxon>
        <taxon>Halobacteroidaceae</taxon>
        <taxon>Orenia</taxon>
    </lineage>
</organism>
<evidence type="ECO:0000256" key="3">
    <source>
        <dbReference type="ARBA" id="ARBA00022544"/>
    </source>
</evidence>
<keyword evidence="11" id="KW-1185">Reference proteome</keyword>
<dbReference type="PANTHER" id="PTHR35789:SF1">
    <property type="entry name" value="SPORE GERMINATION PROTEIN B3"/>
    <property type="match status" value="1"/>
</dbReference>
<evidence type="ECO:0000256" key="5">
    <source>
        <dbReference type="ARBA" id="ARBA00023136"/>
    </source>
</evidence>
<evidence type="ECO:0000256" key="2">
    <source>
        <dbReference type="ARBA" id="ARBA00007886"/>
    </source>
</evidence>
<dbReference type="EMBL" id="OBDZ01000010">
    <property type="protein sequence ID" value="SNY26498.1"/>
    <property type="molecule type" value="Genomic_DNA"/>
</dbReference>
<dbReference type="GO" id="GO:0009847">
    <property type="term" value="P:spore germination"/>
    <property type="evidence" value="ECO:0007669"/>
    <property type="project" value="InterPro"/>
</dbReference>
<dbReference type="GO" id="GO:0016020">
    <property type="term" value="C:membrane"/>
    <property type="evidence" value="ECO:0007669"/>
    <property type="project" value="UniProtKB-SubCell"/>
</dbReference>
<dbReference type="AlphaFoldDB" id="A0A285GSR7"/>
<evidence type="ECO:0000259" key="9">
    <source>
        <dbReference type="Pfam" id="PF25198"/>
    </source>
</evidence>
<sequence length="412" mass="46638">MKFIKLIIFLIIVLFISGCWDRSELERQAYIVAIGLDQGRDKNVEVTYLIANPQGGGGPEVGTAQGEPPSEVITLEVPDIVAGLDLLNATVPREINFGHISTLIISEKFARGEQLIYNLDAAIRERQTGRKTFVIVSKEKASDFIRGNKPLLETRANKFYDFMRIRLKKIGIVGPAKLHYLLKRTESKDELFLAAYATVAKKEGKGKKQGYEDDYLPGEIPKKGGNPTQIIGSAVFKEGKMVGRLTGEETRLALLLRPHYKTASMIFTFPDPISKGYRVTMRLKKHRDSELKLDLSEDDPNIKTTISIVAHILAIVSGNNYTDNLQKQELLKKSIEDSLENKIKDLIDKTQKDFRGEPFLWVLEARKKFTTFSEYRNYNWIGRYPYAKVEVKVEVDLKGFGKQVTPTGHRID</sequence>
<evidence type="ECO:0000313" key="11">
    <source>
        <dbReference type="Proteomes" id="UP000219573"/>
    </source>
</evidence>
<keyword evidence="6" id="KW-0564">Palmitate</keyword>
<gene>
    <name evidence="10" type="ORF">SAMN06265827_11010</name>
</gene>
<proteinExistence type="inferred from homology"/>
<dbReference type="InterPro" id="IPR008844">
    <property type="entry name" value="Spore_GerAC-like"/>
</dbReference>
<accession>A0A285GSR7</accession>
<comment type="subcellular location">
    <subcellularLocation>
        <location evidence="1">Membrane</location>
        <topology evidence="1">Lipid-anchor</topology>
    </subcellularLocation>
</comment>
<dbReference type="PROSITE" id="PS51257">
    <property type="entry name" value="PROKAR_LIPOPROTEIN"/>
    <property type="match status" value="1"/>
</dbReference>
<name>A0A285GSR7_9FIRM</name>
<evidence type="ECO:0000256" key="4">
    <source>
        <dbReference type="ARBA" id="ARBA00022729"/>
    </source>
</evidence>
<reference evidence="11" key="1">
    <citation type="submission" date="2017-09" db="EMBL/GenBank/DDBJ databases">
        <authorList>
            <person name="Varghese N."/>
            <person name="Submissions S."/>
        </authorList>
    </citation>
    <scope>NUCLEOTIDE SEQUENCE [LARGE SCALE GENOMIC DNA]</scope>
    <source>
        <strain evidence="11">MSL47</strain>
    </source>
</reference>
<keyword evidence="3" id="KW-0309">Germination</keyword>
<feature type="domain" description="Spore germination protein N-terminal" evidence="9">
    <location>
        <begin position="21"/>
        <end position="193"/>
    </location>
</feature>
<evidence type="ECO:0000256" key="1">
    <source>
        <dbReference type="ARBA" id="ARBA00004635"/>
    </source>
</evidence>
<keyword evidence="4" id="KW-0732">Signal</keyword>
<keyword evidence="7" id="KW-0449">Lipoprotein</keyword>
<feature type="domain" description="Spore germination GerAC-like C-terminal" evidence="8">
    <location>
        <begin position="232"/>
        <end position="401"/>
    </location>
</feature>
<dbReference type="NCBIfam" id="TIGR02887">
    <property type="entry name" value="spore_ger_x_C"/>
    <property type="match status" value="1"/>
</dbReference>
<dbReference type="Gene3D" id="3.30.300.210">
    <property type="entry name" value="Nutrient germinant receptor protein C, domain 3"/>
    <property type="match status" value="1"/>
</dbReference>
<keyword evidence="5" id="KW-0472">Membrane</keyword>
<dbReference type="InterPro" id="IPR057336">
    <property type="entry name" value="GerAC_N"/>
</dbReference>
<evidence type="ECO:0000256" key="6">
    <source>
        <dbReference type="ARBA" id="ARBA00023139"/>
    </source>
</evidence>
<evidence type="ECO:0000256" key="7">
    <source>
        <dbReference type="ARBA" id="ARBA00023288"/>
    </source>
</evidence>
<dbReference type="InterPro" id="IPR038501">
    <property type="entry name" value="Spore_GerAC_C_sf"/>
</dbReference>